<evidence type="ECO:0000313" key="1">
    <source>
        <dbReference type="EMBL" id="OEJ92010.1"/>
    </source>
</evidence>
<dbReference type="Pfam" id="PF05871">
    <property type="entry name" value="ESCRT-II"/>
    <property type="match status" value="1"/>
</dbReference>
<sequence>MNNQSLKKLYNFPPMYTKQRNDQIIQTQKKKWCDLIFLYYQQNSIFQFKEGVLNDFFNNTEINRSVDESFQKEIIDTLVHEERLINILDMKPLLKENQKFLKYWNRYDSKVTNKTVYKFSEMLKYDETSSEKNEKIFDDKNTIEYKQYILPQPLSFYEDVFLKFLDMSMSDGNGIFTVYEMSGIDGLFNIKTENEAFLKNEELEENDVVEGRMDTQLTIYLLYKLLIEKAICYPIVEDDELVAIKKA</sequence>
<dbReference type="GO" id="GO:0042803">
    <property type="term" value="F:protein homodimerization activity"/>
    <property type="evidence" value="ECO:0007669"/>
    <property type="project" value="TreeGrafter"/>
</dbReference>
<dbReference type="OrthoDB" id="3971336at2759"/>
<reference evidence="2" key="1">
    <citation type="journal article" date="2016" name="Genome Announc.">
        <title>Genome sequences of three species of Hanseniaspora isolated from spontaneous wine fermentations.</title>
        <authorList>
            <person name="Sternes P.R."/>
            <person name="Lee D."/>
            <person name="Kutyna D.R."/>
            <person name="Borneman A.R."/>
        </authorList>
    </citation>
    <scope>NUCLEOTIDE SEQUENCE [LARGE SCALE GENOMIC DNA]</scope>
    <source>
        <strain evidence="2">AWRI3580</strain>
    </source>
</reference>
<dbReference type="STRING" id="29833.A0A1E5RYC7"/>
<dbReference type="InterPro" id="IPR036390">
    <property type="entry name" value="WH_DNA-bd_sf"/>
</dbReference>
<protein>
    <recommendedName>
        <fullName evidence="3">Vacuolar protein-sorting-associated protein 25</fullName>
    </recommendedName>
</protein>
<dbReference type="GO" id="GO:0043328">
    <property type="term" value="P:protein transport to vacuole involved in ubiquitin-dependent protein catabolic process via the multivesicular body sorting pathway"/>
    <property type="evidence" value="ECO:0007669"/>
    <property type="project" value="TreeGrafter"/>
</dbReference>
<dbReference type="InterPro" id="IPR014041">
    <property type="entry name" value="ESCRT-II_cplx_Vps25-sub_N"/>
</dbReference>
<dbReference type="VEuPathDB" id="FungiDB:AWRI3580_g774"/>
<organism evidence="1 2">
    <name type="scientific">Hanseniaspora uvarum</name>
    <name type="common">Yeast</name>
    <name type="synonym">Kloeckera apiculata</name>
    <dbReference type="NCBI Taxonomy" id="29833"/>
    <lineage>
        <taxon>Eukaryota</taxon>
        <taxon>Fungi</taxon>
        <taxon>Dikarya</taxon>
        <taxon>Ascomycota</taxon>
        <taxon>Saccharomycotina</taxon>
        <taxon>Saccharomycetes</taxon>
        <taxon>Saccharomycodales</taxon>
        <taxon>Saccharomycodaceae</taxon>
        <taxon>Hanseniaspora</taxon>
    </lineage>
</organism>
<proteinExistence type="predicted"/>
<dbReference type="SUPFAM" id="SSF46785">
    <property type="entry name" value="Winged helix' DNA-binding domain"/>
    <property type="match status" value="1"/>
</dbReference>
<dbReference type="PANTHER" id="PTHR13149:SF0">
    <property type="entry name" value="VACUOLAR PROTEIN-SORTING-ASSOCIATED PROTEIN 25"/>
    <property type="match status" value="1"/>
</dbReference>
<dbReference type="Proteomes" id="UP000095358">
    <property type="component" value="Unassembled WGS sequence"/>
</dbReference>
<dbReference type="InterPro" id="IPR008570">
    <property type="entry name" value="ESCRT-II_cplx_Vps25-sub"/>
</dbReference>
<dbReference type="EMBL" id="LPNN01000002">
    <property type="protein sequence ID" value="OEJ92010.1"/>
    <property type="molecule type" value="Genomic_DNA"/>
</dbReference>
<dbReference type="Gene3D" id="1.10.10.570">
    <property type="entry name" value="Winged helix' DNA-binding domain. Chain C. Domain 1"/>
    <property type="match status" value="1"/>
</dbReference>
<evidence type="ECO:0008006" key="3">
    <source>
        <dbReference type="Google" id="ProtNLM"/>
    </source>
</evidence>
<keyword evidence="2" id="KW-1185">Reference proteome</keyword>
<dbReference type="AlphaFoldDB" id="A0A1E5RYC7"/>
<dbReference type="GO" id="GO:0005198">
    <property type="term" value="F:structural molecule activity"/>
    <property type="evidence" value="ECO:0007669"/>
    <property type="project" value="TreeGrafter"/>
</dbReference>
<comment type="caution">
    <text evidence="1">The sequence shown here is derived from an EMBL/GenBank/DDBJ whole genome shotgun (WGS) entry which is preliminary data.</text>
</comment>
<name>A0A1E5RYC7_HANUV</name>
<dbReference type="GO" id="GO:0000814">
    <property type="term" value="C:ESCRT II complex"/>
    <property type="evidence" value="ECO:0007669"/>
    <property type="project" value="InterPro"/>
</dbReference>
<accession>A0A1E5RYC7</accession>
<gene>
    <name evidence="1" type="ORF">AWRI3580_g774</name>
</gene>
<evidence type="ECO:0000313" key="2">
    <source>
        <dbReference type="Proteomes" id="UP000095358"/>
    </source>
</evidence>
<dbReference type="PANTHER" id="PTHR13149">
    <property type="entry name" value="VACUOLAR PROTEIN SORTING-ASSOCIATED PROTEIN VPS25"/>
    <property type="match status" value="1"/>
</dbReference>